<gene>
    <name evidence="2" type="ORF">NCTC9836_00440</name>
</gene>
<evidence type="ECO:0000256" key="1">
    <source>
        <dbReference type="SAM" id="Coils"/>
    </source>
</evidence>
<feature type="coiled-coil region" evidence="1">
    <location>
        <begin position="214"/>
        <end position="293"/>
    </location>
</feature>
<evidence type="ECO:0000313" key="2">
    <source>
        <dbReference type="EMBL" id="SUY45777.1"/>
    </source>
</evidence>
<keyword evidence="1" id="KW-0175">Coiled coil</keyword>
<dbReference type="Proteomes" id="UP000254664">
    <property type="component" value="Unassembled WGS sequence"/>
</dbReference>
<evidence type="ECO:0000313" key="3">
    <source>
        <dbReference type="Proteomes" id="UP000254664"/>
    </source>
</evidence>
<name>A0A381J578_9CLOT</name>
<organism evidence="2 3">
    <name type="scientific">Clostridium putrefaciens</name>
    <dbReference type="NCBI Taxonomy" id="99675"/>
    <lineage>
        <taxon>Bacteria</taxon>
        <taxon>Bacillati</taxon>
        <taxon>Bacillota</taxon>
        <taxon>Clostridia</taxon>
        <taxon>Eubacteriales</taxon>
        <taxon>Clostridiaceae</taxon>
        <taxon>Clostridium</taxon>
    </lineage>
</organism>
<protein>
    <submittedName>
        <fullName evidence="2">Uncharacterized protein</fullName>
    </submittedName>
</protein>
<reference evidence="2 3" key="1">
    <citation type="submission" date="2018-06" db="EMBL/GenBank/DDBJ databases">
        <authorList>
            <consortium name="Pathogen Informatics"/>
            <person name="Doyle S."/>
        </authorList>
    </citation>
    <scope>NUCLEOTIDE SEQUENCE [LARGE SCALE GENOMIC DNA]</scope>
    <source>
        <strain evidence="2 3">NCTC9836</strain>
    </source>
</reference>
<proteinExistence type="predicted"/>
<dbReference type="AlphaFoldDB" id="A0A381J578"/>
<sequence length="411" mass="48605">MKGIFRTRIDEIEIIKQVLEYSNLIDFSALIEKDIYYRYKCKMVDLNNKKIEEKDYSKIAIEHSSKNVKFRRHILEKWAMMISDIVPKIEDADELNEEIRSHKEENNYTKENKFLFICYLWLKDNEKYNNEGDELYKLYKQSTDFHCDSFQMRKDETIDHKNLKLEYKGADKMSLFNEKEKQGGTSMDFNVKDDLMTLSIGELINVVISSKEDEVRLRSELVEKDKEIAKMKKQLDLMLDNRTLKKELKISNKNVLELQSAIKKENEMLIGKVMELKKDNKQLLESIDKTKEYIKENVTNEIRREIKSKQGDMTNLLKSIVPEAINKNNKVIVEEIYKMIQNDITETNTKVDNEDDFTYKNGLQDNQHITYKSNRYEGMGNNTNTNKNEVKVDEMSNNQIDIEKIIEAIKG</sequence>
<accession>A0A381J578</accession>
<dbReference type="EMBL" id="UFWZ01000001">
    <property type="protein sequence ID" value="SUY45777.1"/>
    <property type="molecule type" value="Genomic_DNA"/>
</dbReference>
<keyword evidence="3" id="KW-1185">Reference proteome</keyword>
<dbReference type="RefSeq" id="WP_115640265.1">
    <property type="nucleotide sequence ID" value="NZ_UFWZ01000001.1"/>
</dbReference>